<dbReference type="InterPro" id="IPR033932">
    <property type="entry name" value="YtcJ-like"/>
</dbReference>
<dbReference type="Proteomes" id="UP000235703">
    <property type="component" value="Unassembled WGS sequence"/>
</dbReference>
<keyword evidence="3" id="KW-1185">Reference proteome</keyword>
<protein>
    <submittedName>
        <fullName evidence="2">Amidohydrolase</fullName>
    </submittedName>
</protein>
<reference evidence="2 3" key="1">
    <citation type="submission" date="2017-09" db="EMBL/GenBank/DDBJ databases">
        <title>Bacterial strain isolated from the female urinary microbiota.</title>
        <authorList>
            <person name="Thomas-White K."/>
            <person name="Kumar N."/>
            <person name="Forster S."/>
            <person name="Putonti C."/>
            <person name="Lawley T."/>
            <person name="Wolfe A.J."/>
        </authorList>
    </citation>
    <scope>NUCLEOTIDE SEQUENCE [LARGE SCALE GENOMIC DNA]</scope>
    <source>
        <strain evidence="2 3">UMB0680</strain>
    </source>
</reference>
<dbReference type="PANTHER" id="PTHR22642">
    <property type="entry name" value="IMIDAZOLONEPROPIONASE"/>
    <property type="match status" value="1"/>
</dbReference>
<evidence type="ECO:0000313" key="3">
    <source>
        <dbReference type="Proteomes" id="UP000235703"/>
    </source>
</evidence>
<comment type="caution">
    <text evidence="2">The sequence shown here is derived from an EMBL/GenBank/DDBJ whole genome shotgun (WGS) entry which is preliminary data.</text>
</comment>
<name>A0A2N6PED1_9MICO</name>
<keyword evidence="2" id="KW-0378">Hydrolase</keyword>
<dbReference type="EMBL" id="PNFZ01000010">
    <property type="protein sequence ID" value="PMB97041.1"/>
    <property type="molecule type" value="Genomic_DNA"/>
</dbReference>
<dbReference type="Gene3D" id="2.30.40.10">
    <property type="entry name" value="Urease, subunit C, domain 1"/>
    <property type="match status" value="1"/>
</dbReference>
<dbReference type="CDD" id="cd01300">
    <property type="entry name" value="YtcJ_like"/>
    <property type="match status" value="1"/>
</dbReference>
<dbReference type="PANTHER" id="PTHR22642:SF2">
    <property type="entry name" value="PROTEIN LONG AFTER FAR-RED 3"/>
    <property type="match status" value="1"/>
</dbReference>
<accession>A0A2N6PED1</accession>
<dbReference type="OrthoDB" id="3173428at2"/>
<dbReference type="GO" id="GO:0016810">
    <property type="term" value="F:hydrolase activity, acting on carbon-nitrogen (but not peptide) bonds"/>
    <property type="evidence" value="ECO:0007669"/>
    <property type="project" value="InterPro"/>
</dbReference>
<organism evidence="2 3">
    <name type="scientific">Brevibacterium luteolum</name>
    <dbReference type="NCBI Taxonomy" id="199591"/>
    <lineage>
        <taxon>Bacteria</taxon>
        <taxon>Bacillati</taxon>
        <taxon>Actinomycetota</taxon>
        <taxon>Actinomycetes</taxon>
        <taxon>Micrococcales</taxon>
        <taxon>Brevibacteriaceae</taxon>
        <taxon>Brevibacterium</taxon>
    </lineage>
</organism>
<dbReference type="InterPro" id="IPR032466">
    <property type="entry name" value="Metal_Hydrolase"/>
</dbReference>
<proteinExistence type="predicted"/>
<dbReference type="Pfam" id="PF07969">
    <property type="entry name" value="Amidohydro_3"/>
    <property type="match status" value="1"/>
</dbReference>
<dbReference type="InterPro" id="IPR013108">
    <property type="entry name" value="Amidohydro_3"/>
</dbReference>
<feature type="domain" description="Amidohydrolase 3" evidence="1">
    <location>
        <begin position="56"/>
        <end position="544"/>
    </location>
</feature>
<dbReference type="RefSeq" id="WP_102163046.1">
    <property type="nucleotide sequence ID" value="NZ_PNFZ01000010.1"/>
</dbReference>
<gene>
    <name evidence="2" type="ORF">CJ198_13035</name>
</gene>
<dbReference type="SUPFAM" id="SSF51338">
    <property type="entry name" value="Composite domain of metallo-dependent hydrolases"/>
    <property type="match status" value="1"/>
</dbReference>
<dbReference type="AlphaFoldDB" id="A0A2N6PED1"/>
<evidence type="ECO:0000259" key="1">
    <source>
        <dbReference type="Pfam" id="PF07969"/>
    </source>
</evidence>
<dbReference type="Gene3D" id="3.10.310.70">
    <property type="match status" value="1"/>
</dbReference>
<evidence type="ECO:0000313" key="2">
    <source>
        <dbReference type="EMBL" id="PMB97041.1"/>
    </source>
</evidence>
<dbReference type="SUPFAM" id="SSF51556">
    <property type="entry name" value="Metallo-dependent hydrolases"/>
    <property type="match status" value="1"/>
</dbReference>
<dbReference type="InterPro" id="IPR011059">
    <property type="entry name" value="Metal-dep_hydrolase_composite"/>
</dbReference>
<dbReference type="Gene3D" id="3.20.20.140">
    <property type="entry name" value="Metal-dependent hydrolases"/>
    <property type="match status" value="1"/>
</dbReference>
<sequence length="561" mass="60507">MEPTIVYPARIVRTMDPARPTAEAIAVRGDRIRAVGTVEELLTYPNAVIDDRYAEAVLLPGFVEAHSHAGSGNVWASTYVGLVDRIDPDGRRWPGCRTLDAVLDRLREAEAELTDPEEPLLAWGLDPIYFPGDRLVAAHLDRVSTTRPIHVTHTSGHVSTVNSAAMARCGIDASTEVTGVVKNEDGNPNGELQEFAAMALAGELTDGGGLLNINATALRRFSQEGVNTGTTMLTDLGTTILMEDEGVELFRSTVDADFPVRINVFHFGAGVGEVALSMPEAAQRLIELRETSTDRLRFGNVKLMLDGSIQGFTARMMEPGYFGDEPNGIWGVAPEEFIEAFRIFHEAGLLIHVHCNGDQTTQLFLDALEAALIAHPRPDHRHTCTHSQLTTQAQYKRMKALGAGANIFANHIWAWGDQHMDITVGPDRAARMNAAATALRIGVPITLHSDTPVTPLGPLHTVKHAVTRLTVSGRVMGEHERISLDDALEAVTLGAAYLLKMDHEVGSLEAGKFADVAVLDADPYEVAPEEVGEIHVRGTMVGGQHYASVVEPAGTSGADGQ</sequence>